<evidence type="ECO:0000313" key="2">
    <source>
        <dbReference type="EMBL" id="EJK51816.1"/>
    </source>
</evidence>
<feature type="compositionally biased region" description="Polar residues" evidence="1">
    <location>
        <begin position="24"/>
        <end position="40"/>
    </location>
</feature>
<sequence length="40" mass="4183">MQESPLACEAANNGDEDEDGNKLEGNSNLSNKVFVSDPSG</sequence>
<feature type="region of interest" description="Disordered" evidence="1">
    <location>
        <begin position="1"/>
        <end position="40"/>
    </location>
</feature>
<evidence type="ECO:0000313" key="3">
    <source>
        <dbReference type="Proteomes" id="UP000266841"/>
    </source>
</evidence>
<dbReference type="AlphaFoldDB" id="K0RSB1"/>
<accession>K0RSB1</accession>
<feature type="non-terminal residue" evidence="2">
    <location>
        <position position="40"/>
    </location>
</feature>
<proteinExistence type="predicted"/>
<dbReference type="EMBL" id="AGNL01040963">
    <property type="protein sequence ID" value="EJK51816.1"/>
    <property type="molecule type" value="Genomic_DNA"/>
</dbReference>
<gene>
    <name evidence="2" type="ORF">THAOC_28979</name>
</gene>
<evidence type="ECO:0000256" key="1">
    <source>
        <dbReference type="SAM" id="MobiDB-lite"/>
    </source>
</evidence>
<keyword evidence="3" id="KW-1185">Reference proteome</keyword>
<name>K0RSB1_THAOC</name>
<protein>
    <submittedName>
        <fullName evidence="2">Uncharacterized protein</fullName>
    </submittedName>
</protein>
<comment type="caution">
    <text evidence="2">The sequence shown here is derived from an EMBL/GenBank/DDBJ whole genome shotgun (WGS) entry which is preliminary data.</text>
</comment>
<reference evidence="2 3" key="1">
    <citation type="journal article" date="2012" name="Genome Biol.">
        <title>Genome and low-iron response of an oceanic diatom adapted to chronic iron limitation.</title>
        <authorList>
            <person name="Lommer M."/>
            <person name="Specht M."/>
            <person name="Roy A.S."/>
            <person name="Kraemer L."/>
            <person name="Andreson R."/>
            <person name="Gutowska M.A."/>
            <person name="Wolf J."/>
            <person name="Bergner S.V."/>
            <person name="Schilhabel M.B."/>
            <person name="Klostermeier U.C."/>
            <person name="Beiko R.G."/>
            <person name="Rosenstiel P."/>
            <person name="Hippler M."/>
            <person name="Laroche J."/>
        </authorList>
    </citation>
    <scope>NUCLEOTIDE SEQUENCE [LARGE SCALE GENOMIC DNA]</scope>
    <source>
        <strain evidence="2 3">CCMP1005</strain>
    </source>
</reference>
<dbReference type="Proteomes" id="UP000266841">
    <property type="component" value="Unassembled WGS sequence"/>
</dbReference>
<organism evidence="2 3">
    <name type="scientific">Thalassiosira oceanica</name>
    <name type="common">Marine diatom</name>
    <dbReference type="NCBI Taxonomy" id="159749"/>
    <lineage>
        <taxon>Eukaryota</taxon>
        <taxon>Sar</taxon>
        <taxon>Stramenopiles</taxon>
        <taxon>Ochrophyta</taxon>
        <taxon>Bacillariophyta</taxon>
        <taxon>Coscinodiscophyceae</taxon>
        <taxon>Thalassiosirophycidae</taxon>
        <taxon>Thalassiosirales</taxon>
        <taxon>Thalassiosiraceae</taxon>
        <taxon>Thalassiosira</taxon>
    </lineage>
</organism>